<name>A0A437MM73_9PROT</name>
<dbReference type="InterPro" id="IPR005064">
    <property type="entry name" value="BUG"/>
</dbReference>
<protein>
    <submittedName>
        <fullName evidence="2">Tripartite tricarboxylate transporter substrate binding protein</fullName>
    </submittedName>
</protein>
<evidence type="ECO:0000313" key="3">
    <source>
        <dbReference type="Proteomes" id="UP000282957"/>
    </source>
</evidence>
<organism evidence="2 3">
    <name type="scientific">Rhodovarius crocodyli</name>
    <dbReference type="NCBI Taxonomy" id="1979269"/>
    <lineage>
        <taxon>Bacteria</taxon>
        <taxon>Pseudomonadati</taxon>
        <taxon>Pseudomonadota</taxon>
        <taxon>Alphaproteobacteria</taxon>
        <taxon>Acetobacterales</taxon>
        <taxon>Roseomonadaceae</taxon>
        <taxon>Rhodovarius</taxon>
    </lineage>
</organism>
<sequence length="349" mass="37876">MFPFGPWECQDVRTTRQLPRKPMPPISLPRRALLAGLTLPAPLLGAPALAQSFPTRPLRVVVPFAAGGLTDSQMRVVCEGAARRLGQAIVVENRSGAGGILGAQALANDRAADGYLLSQMPSSVFRYPLVAARPPFNPLTDFTYIIQLTGYVFGVAVRHDSPFRTLRDALDYAKANPGRFTFGTTATGGTPHVTMEQVARLHGAELTHVPFRGSSEIIPNVLNGSVEAIASSSDWLPLVREGRLRALCTWGAARSENLPDTPTLKELGFNIVQTGPYGIAGPKGMDPAVVKRIHDAFHEALSDPEHLTTLRRFSMVVDYLDTAAFTASIPPLIEENRVVVEQLNLREPR</sequence>
<dbReference type="Gene3D" id="3.40.190.150">
    <property type="entry name" value="Bordetella uptake gene, domain 1"/>
    <property type="match status" value="1"/>
</dbReference>
<dbReference type="PIRSF" id="PIRSF017082">
    <property type="entry name" value="YflP"/>
    <property type="match status" value="1"/>
</dbReference>
<accession>A0A437MM73</accession>
<dbReference type="Proteomes" id="UP000282957">
    <property type="component" value="Unassembled WGS sequence"/>
</dbReference>
<gene>
    <name evidence="2" type="ORF">EOD42_01110</name>
</gene>
<dbReference type="SUPFAM" id="SSF53850">
    <property type="entry name" value="Periplasmic binding protein-like II"/>
    <property type="match status" value="1"/>
</dbReference>
<reference evidence="2 3" key="1">
    <citation type="submission" date="2019-01" db="EMBL/GenBank/DDBJ databases">
        <authorList>
            <person name="Chen W.-M."/>
        </authorList>
    </citation>
    <scope>NUCLEOTIDE SEQUENCE [LARGE SCALE GENOMIC DNA]</scope>
    <source>
        <strain evidence="2 3">CCP-6</strain>
    </source>
</reference>
<dbReference type="Pfam" id="PF03401">
    <property type="entry name" value="TctC"/>
    <property type="match status" value="1"/>
</dbReference>
<proteinExistence type="inferred from homology"/>
<comment type="similarity">
    <text evidence="1">Belongs to the UPF0065 (bug) family.</text>
</comment>
<dbReference type="EMBL" id="SACL01000001">
    <property type="protein sequence ID" value="RVT98741.1"/>
    <property type="molecule type" value="Genomic_DNA"/>
</dbReference>
<dbReference type="InterPro" id="IPR042100">
    <property type="entry name" value="Bug_dom1"/>
</dbReference>
<comment type="caution">
    <text evidence="2">The sequence shown here is derived from an EMBL/GenBank/DDBJ whole genome shotgun (WGS) entry which is preliminary data.</text>
</comment>
<evidence type="ECO:0000256" key="1">
    <source>
        <dbReference type="ARBA" id="ARBA00006987"/>
    </source>
</evidence>
<dbReference type="AlphaFoldDB" id="A0A437MM73"/>
<evidence type="ECO:0000313" key="2">
    <source>
        <dbReference type="EMBL" id="RVT98741.1"/>
    </source>
</evidence>
<keyword evidence="3" id="KW-1185">Reference proteome</keyword>
<dbReference type="CDD" id="cd07012">
    <property type="entry name" value="PBP2_Bug_TTT"/>
    <property type="match status" value="1"/>
</dbReference>
<dbReference type="Gene3D" id="3.40.190.10">
    <property type="entry name" value="Periplasmic binding protein-like II"/>
    <property type="match status" value="1"/>
</dbReference>
<dbReference type="OrthoDB" id="9780943at2"/>
<dbReference type="PANTHER" id="PTHR42928:SF5">
    <property type="entry name" value="BLR1237 PROTEIN"/>
    <property type="match status" value="1"/>
</dbReference>
<dbReference type="PANTHER" id="PTHR42928">
    <property type="entry name" value="TRICARBOXYLATE-BINDING PROTEIN"/>
    <property type="match status" value="1"/>
</dbReference>